<evidence type="ECO:0000313" key="10">
    <source>
        <dbReference type="Proteomes" id="UP001143347"/>
    </source>
</evidence>
<comment type="cofactor">
    <cofactor evidence="1">
        <name>Mn(2+)</name>
        <dbReference type="ChEBI" id="CHEBI:29035"/>
    </cofactor>
</comment>
<dbReference type="PANTHER" id="PTHR12992:SF11">
    <property type="entry name" value="MITOCHONDRIAL COENZYME A DIPHOSPHATASE NUDT8"/>
    <property type="match status" value="1"/>
</dbReference>
<dbReference type="RefSeq" id="WP_235721998.1">
    <property type="nucleotide sequence ID" value="NZ_JAPKFM010000018.1"/>
</dbReference>
<dbReference type="PROSITE" id="PS01293">
    <property type="entry name" value="NUDIX_COA"/>
    <property type="match status" value="1"/>
</dbReference>
<evidence type="ECO:0000256" key="2">
    <source>
        <dbReference type="ARBA" id="ARBA00001946"/>
    </source>
</evidence>
<dbReference type="PANTHER" id="PTHR12992">
    <property type="entry name" value="NUDIX HYDROLASE"/>
    <property type="match status" value="1"/>
</dbReference>
<feature type="domain" description="Nudix hydrolase" evidence="8">
    <location>
        <begin position="31"/>
        <end position="178"/>
    </location>
</feature>
<gene>
    <name evidence="9" type="ORF">OSB52_16660</name>
</gene>
<keyword evidence="4" id="KW-0479">Metal-binding</keyword>
<dbReference type="InterPro" id="IPR015797">
    <property type="entry name" value="NUDIX_hydrolase-like_dom_sf"/>
</dbReference>
<dbReference type="PROSITE" id="PS51462">
    <property type="entry name" value="NUDIX"/>
    <property type="match status" value="1"/>
</dbReference>
<dbReference type="Proteomes" id="UP001143347">
    <property type="component" value="Unassembled WGS sequence"/>
</dbReference>
<dbReference type="CDD" id="cd03426">
    <property type="entry name" value="NUDIX_CoAse_Nudt7"/>
    <property type="match status" value="1"/>
</dbReference>
<evidence type="ECO:0000256" key="7">
    <source>
        <dbReference type="ARBA" id="ARBA00023211"/>
    </source>
</evidence>
<dbReference type="Pfam" id="PF00293">
    <property type="entry name" value="NUDIX"/>
    <property type="match status" value="1"/>
</dbReference>
<dbReference type="GO" id="GO:0030145">
    <property type="term" value="F:manganese ion binding"/>
    <property type="evidence" value="ECO:0007669"/>
    <property type="project" value="InterPro"/>
</dbReference>
<dbReference type="InterPro" id="IPR000059">
    <property type="entry name" value="NUDIX_hydrolase_NudL_CS"/>
</dbReference>
<accession>A0A9X3D687</accession>
<dbReference type="AlphaFoldDB" id="A0A9X3D687"/>
<comment type="caution">
    <text evidence="9">The sequence shown here is derived from an EMBL/GenBank/DDBJ whole genome shotgun (WGS) entry which is preliminary data.</text>
</comment>
<keyword evidence="10" id="KW-1185">Reference proteome</keyword>
<dbReference type="GO" id="GO:0009132">
    <property type="term" value="P:nucleoside diphosphate metabolic process"/>
    <property type="evidence" value="ECO:0007669"/>
    <property type="project" value="InterPro"/>
</dbReference>
<organism evidence="9 10">
    <name type="scientific">Gordonia aquimaris</name>
    <dbReference type="NCBI Taxonomy" id="2984863"/>
    <lineage>
        <taxon>Bacteria</taxon>
        <taxon>Bacillati</taxon>
        <taxon>Actinomycetota</taxon>
        <taxon>Actinomycetes</taxon>
        <taxon>Mycobacteriales</taxon>
        <taxon>Gordoniaceae</taxon>
        <taxon>Gordonia</taxon>
    </lineage>
</organism>
<dbReference type="InterPro" id="IPR000086">
    <property type="entry name" value="NUDIX_hydrolase_dom"/>
</dbReference>
<evidence type="ECO:0000259" key="8">
    <source>
        <dbReference type="PROSITE" id="PS51462"/>
    </source>
</evidence>
<dbReference type="EMBL" id="JAPKFM010000018">
    <property type="protein sequence ID" value="MCX2965720.1"/>
    <property type="molecule type" value="Genomic_DNA"/>
</dbReference>
<evidence type="ECO:0000256" key="6">
    <source>
        <dbReference type="ARBA" id="ARBA00022842"/>
    </source>
</evidence>
<comment type="similarity">
    <text evidence="3">Belongs to the Nudix hydrolase family. PCD1 subfamily.</text>
</comment>
<sequence length="253" mass="26906">MRRLTDNVAAVTDSVLNRGGDRTRWASMLGRDKRAAAVLVLIGGAWDEAVDHPGGLPPDAEILLTERAPTLRQHSGQVAFPGGGLDPGDDFPVGTAMREAAEETGLVPEGVDVLANLPSFPVPVSSFDVTPVLAHWREPGEVRVVDTGETARVARVNLRSLLAPESRFQVQRTVMGARAYKGPAFMVDGLLVWGFTGGLIAAISEVAGWDVPWDHSDVRPLDQAIAAAGSPQTIGPGAVLPAHLRHQAEDRTR</sequence>
<evidence type="ECO:0000256" key="3">
    <source>
        <dbReference type="ARBA" id="ARBA00006506"/>
    </source>
</evidence>
<keyword evidence="7" id="KW-0464">Manganese</keyword>
<comment type="cofactor">
    <cofactor evidence="2">
        <name>Mg(2+)</name>
        <dbReference type="ChEBI" id="CHEBI:18420"/>
    </cofactor>
</comment>
<dbReference type="SUPFAM" id="SSF55811">
    <property type="entry name" value="Nudix"/>
    <property type="match status" value="1"/>
</dbReference>
<name>A0A9X3D687_9ACTN</name>
<keyword evidence="5" id="KW-0378">Hydrolase</keyword>
<dbReference type="GO" id="GO:0010945">
    <property type="term" value="F:coenzyme A diphosphatase activity"/>
    <property type="evidence" value="ECO:0007669"/>
    <property type="project" value="InterPro"/>
</dbReference>
<proteinExistence type="inferred from homology"/>
<evidence type="ECO:0000256" key="1">
    <source>
        <dbReference type="ARBA" id="ARBA00001936"/>
    </source>
</evidence>
<dbReference type="InterPro" id="IPR045121">
    <property type="entry name" value="CoAse"/>
</dbReference>
<reference evidence="9" key="1">
    <citation type="submission" date="2022-10" db="EMBL/GenBank/DDBJ databases">
        <title>WGS of marine actinomycetes from Thailand.</title>
        <authorList>
            <person name="Thawai C."/>
        </authorList>
    </citation>
    <scope>NUCLEOTIDE SEQUENCE</scope>
    <source>
        <strain evidence="9">SW21</strain>
    </source>
</reference>
<dbReference type="GO" id="GO:0000287">
    <property type="term" value="F:magnesium ion binding"/>
    <property type="evidence" value="ECO:0007669"/>
    <property type="project" value="InterPro"/>
</dbReference>
<evidence type="ECO:0000256" key="5">
    <source>
        <dbReference type="ARBA" id="ARBA00022801"/>
    </source>
</evidence>
<dbReference type="Gene3D" id="3.90.79.10">
    <property type="entry name" value="Nucleoside Triphosphate Pyrophosphohydrolase"/>
    <property type="match status" value="1"/>
</dbReference>
<evidence type="ECO:0000256" key="4">
    <source>
        <dbReference type="ARBA" id="ARBA00022723"/>
    </source>
</evidence>
<protein>
    <submittedName>
        <fullName evidence="9">CoA pyrophosphatase</fullName>
    </submittedName>
</protein>
<keyword evidence="6" id="KW-0460">Magnesium</keyword>
<evidence type="ECO:0000313" key="9">
    <source>
        <dbReference type="EMBL" id="MCX2965720.1"/>
    </source>
</evidence>